<name>A0A4C1XGP2_EUMVA</name>
<dbReference type="AlphaFoldDB" id="A0A4C1XGP2"/>
<evidence type="ECO:0000313" key="3">
    <source>
        <dbReference type="Proteomes" id="UP000299102"/>
    </source>
</evidence>
<accession>A0A4C1XGP2</accession>
<protein>
    <submittedName>
        <fullName evidence="2">Uncharacterized protein</fullName>
    </submittedName>
</protein>
<comment type="caution">
    <text evidence="2">The sequence shown here is derived from an EMBL/GenBank/DDBJ whole genome shotgun (WGS) entry which is preliminary data.</text>
</comment>
<organism evidence="2 3">
    <name type="scientific">Eumeta variegata</name>
    <name type="common">Bagworm moth</name>
    <name type="synonym">Eumeta japonica</name>
    <dbReference type="NCBI Taxonomy" id="151549"/>
    <lineage>
        <taxon>Eukaryota</taxon>
        <taxon>Metazoa</taxon>
        <taxon>Ecdysozoa</taxon>
        <taxon>Arthropoda</taxon>
        <taxon>Hexapoda</taxon>
        <taxon>Insecta</taxon>
        <taxon>Pterygota</taxon>
        <taxon>Neoptera</taxon>
        <taxon>Endopterygota</taxon>
        <taxon>Lepidoptera</taxon>
        <taxon>Glossata</taxon>
        <taxon>Ditrysia</taxon>
        <taxon>Tineoidea</taxon>
        <taxon>Psychidae</taxon>
        <taxon>Oiketicinae</taxon>
        <taxon>Eumeta</taxon>
    </lineage>
</organism>
<dbReference type="EMBL" id="BGZK01000813">
    <property type="protein sequence ID" value="GBP61375.1"/>
    <property type="molecule type" value="Genomic_DNA"/>
</dbReference>
<dbReference type="Proteomes" id="UP000299102">
    <property type="component" value="Unassembled WGS sequence"/>
</dbReference>
<gene>
    <name evidence="2" type="ORF">EVAR_37905_1</name>
</gene>
<evidence type="ECO:0000313" key="2">
    <source>
        <dbReference type="EMBL" id="GBP61375.1"/>
    </source>
</evidence>
<proteinExistence type="predicted"/>
<sequence>MRLLRSGVCSVFINFVPYAPEQPRGIDSSVAHLDFADAASQVFDPSLVFNFVSDPAFDSDSDPLHDFPSHPAFSPDFPMSPSSDLDEVGCKC</sequence>
<feature type="region of interest" description="Disordered" evidence="1">
    <location>
        <begin position="68"/>
        <end position="92"/>
    </location>
</feature>
<evidence type="ECO:0000256" key="1">
    <source>
        <dbReference type="SAM" id="MobiDB-lite"/>
    </source>
</evidence>
<keyword evidence="3" id="KW-1185">Reference proteome</keyword>
<feature type="compositionally biased region" description="Low complexity" evidence="1">
    <location>
        <begin position="71"/>
        <end position="83"/>
    </location>
</feature>
<reference evidence="2 3" key="1">
    <citation type="journal article" date="2019" name="Commun. Biol.">
        <title>The bagworm genome reveals a unique fibroin gene that provides high tensile strength.</title>
        <authorList>
            <person name="Kono N."/>
            <person name="Nakamura H."/>
            <person name="Ohtoshi R."/>
            <person name="Tomita M."/>
            <person name="Numata K."/>
            <person name="Arakawa K."/>
        </authorList>
    </citation>
    <scope>NUCLEOTIDE SEQUENCE [LARGE SCALE GENOMIC DNA]</scope>
</reference>